<dbReference type="PANTHER" id="PTHR14699">
    <property type="entry name" value="STI2 PROTEIN-RELATED"/>
    <property type="match status" value="1"/>
</dbReference>
<proteinExistence type="predicted"/>
<dbReference type="EMBL" id="JACMRX010000005">
    <property type="protein sequence ID" value="KAF7990183.1"/>
    <property type="molecule type" value="Genomic_DNA"/>
</dbReference>
<dbReference type="InterPro" id="IPR056835">
    <property type="entry name" value="ARM_TT21_5th"/>
</dbReference>
<gene>
    <name evidence="2" type="ORF">HCN44_010884</name>
</gene>
<dbReference type="GO" id="GO:0005929">
    <property type="term" value="C:cilium"/>
    <property type="evidence" value="ECO:0007669"/>
    <property type="project" value="GOC"/>
</dbReference>
<dbReference type="GO" id="GO:0030991">
    <property type="term" value="C:intraciliary transport particle A"/>
    <property type="evidence" value="ECO:0007669"/>
    <property type="project" value="TreeGrafter"/>
</dbReference>
<dbReference type="GO" id="GO:0035721">
    <property type="term" value="P:intraciliary retrograde transport"/>
    <property type="evidence" value="ECO:0007669"/>
    <property type="project" value="TreeGrafter"/>
</dbReference>
<dbReference type="GO" id="GO:0061512">
    <property type="term" value="P:protein localization to cilium"/>
    <property type="evidence" value="ECO:0007669"/>
    <property type="project" value="TreeGrafter"/>
</dbReference>
<evidence type="ECO:0000313" key="2">
    <source>
        <dbReference type="EMBL" id="KAF7990183.1"/>
    </source>
</evidence>
<dbReference type="OrthoDB" id="10259630at2759"/>
<protein>
    <recommendedName>
        <fullName evidence="1">Tetratricopeptide repeat protein 21A/21B fifth ARM repeats domain-containing protein</fullName>
    </recommendedName>
</protein>
<dbReference type="InterPro" id="IPR040364">
    <property type="entry name" value="TTC21A/TTC21B"/>
</dbReference>
<dbReference type="PANTHER" id="PTHR14699:SF0">
    <property type="entry name" value="TETRATRICOPEPTIDE REPEAT PROTEIN 21 HOMOLOG"/>
    <property type="match status" value="1"/>
</dbReference>
<dbReference type="AlphaFoldDB" id="A0A835CQG7"/>
<comment type="caution">
    <text evidence="2">The sequence shown here is derived from an EMBL/GenBank/DDBJ whole genome shotgun (WGS) entry which is preliminary data.</text>
</comment>
<dbReference type="Pfam" id="PF25064">
    <property type="entry name" value="ARM_TT21_5th"/>
    <property type="match status" value="1"/>
</dbReference>
<evidence type="ECO:0000259" key="1">
    <source>
        <dbReference type="Pfam" id="PF25064"/>
    </source>
</evidence>
<evidence type="ECO:0000313" key="3">
    <source>
        <dbReference type="Proteomes" id="UP000639338"/>
    </source>
</evidence>
<accession>A0A835CQG7</accession>
<keyword evidence="3" id="KW-1185">Reference proteome</keyword>
<reference evidence="2 3" key="1">
    <citation type="submission" date="2020-08" db="EMBL/GenBank/DDBJ databases">
        <title>Aphidius gifuensis genome sequencing and assembly.</title>
        <authorList>
            <person name="Du Z."/>
        </authorList>
    </citation>
    <scope>NUCLEOTIDE SEQUENCE [LARGE SCALE GENOMIC DNA]</scope>
    <source>
        <strain evidence="2">YNYX2018</strain>
        <tissue evidence="2">Adults</tissue>
    </source>
</reference>
<name>A0A835CQG7_APHGI</name>
<dbReference type="Proteomes" id="UP000639338">
    <property type="component" value="Unassembled WGS sequence"/>
</dbReference>
<sequence>MADLALRKVDFKTAVFHFRQLLMKRSIYWTALARLIEVSRRTGNIEDLNEWLLRAENATKNSNHVGSFYYCCGLLDWR</sequence>
<feature type="domain" description="Tetratricopeptide repeat protein 21A/21B fifth ARM repeats" evidence="1">
    <location>
        <begin position="1"/>
        <end position="77"/>
    </location>
</feature>
<organism evidence="2 3">
    <name type="scientific">Aphidius gifuensis</name>
    <name type="common">Parasitoid wasp</name>
    <dbReference type="NCBI Taxonomy" id="684658"/>
    <lineage>
        <taxon>Eukaryota</taxon>
        <taxon>Metazoa</taxon>
        <taxon>Ecdysozoa</taxon>
        <taxon>Arthropoda</taxon>
        <taxon>Hexapoda</taxon>
        <taxon>Insecta</taxon>
        <taxon>Pterygota</taxon>
        <taxon>Neoptera</taxon>
        <taxon>Endopterygota</taxon>
        <taxon>Hymenoptera</taxon>
        <taxon>Apocrita</taxon>
        <taxon>Ichneumonoidea</taxon>
        <taxon>Braconidae</taxon>
        <taxon>Aphidiinae</taxon>
        <taxon>Aphidius</taxon>
    </lineage>
</organism>